<feature type="transmembrane region" description="Helical" evidence="1">
    <location>
        <begin position="51"/>
        <end position="69"/>
    </location>
</feature>
<dbReference type="InterPro" id="IPR007039">
    <property type="entry name" value="TrbC/VirB2"/>
</dbReference>
<feature type="transmembrane region" description="Helical" evidence="1">
    <location>
        <begin position="81"/>
        <end position="102"/>
    </location>
</feature>
<evidence type="ECO:0000313" key="2">
    <source>
        <dbReference type="EMBL" id="KWU04662.1"/>
    </source>
</evidence>
<keyword evidence="1" id="KW-1133">Transmembrane helix</keyword>
<evidence type="ECO:0000313" key="3">
    <source>
        <dbReference type="Proteomes" id="UP000067598"/>
    </source>
</evidence>
<proteinExistence type="predicted"/>
<sequence length="110" mass="11942">MFLAVYTKLTYLFWSGLIGTQAFLNEHPVLLDVWSNINKATGSTEKNLKSIAKGLFVVVIILAGILFAFGNRMSQNAKQLLMYALAGVAIVALAASVVPSFANMFGWNAK</sequence>
<gene>
    <name evidence="2" type="ORF">AEL95_02120</name>
</gene>
<organism evidence="2 3">
    <name type="scientific">Lactobacillus crispatus</name>
    <dbReference type="NCBI Taxonomy" id="47770"/>
    <lineage>
        <taxon>Bacteria</taxon>
        <taxon>Bacillati</taxon>
        <taxon>Bacillota</taxon>
        <taxon>Bacilli</taxon>
        <taxon>Lactobacillales</taxon>
        <taxon>Lactobacillaceae</taxon>
        <taxon>Lactobacillus</taxon>
    </lineage>
</organism>
<comment type="caution">
    <text evidence="2">The sequence shown here is derived from an EMBL/GenBank/DDBJ whole genome shotgun (WGS) entry which is preliminary data.</text>
</comment>
<dbReference type="AlphaFoldDB" id="A0A109DFZ0"/>
<protein>
    <submittedName>
        <fullName evidence="2">Uncharacterized protein</fullName>
    </submittedName>
</protein>
<accession>A0A109DFZ0</accession>
<dbReference type="Proteomes" id="UP000067598">
    <property type="component" value="Unassembled WGS sequence"/>
</dbReference>
<keyword evidence="1" id="KW-0472">Membrane</keyword>
<keyword evidence="1" id="KW-0812">Transmembrane</keyword>
<evidence type="ECO:0000256" key="1">
    <source>
        <dbReference type="SAM" id="Phobius"/>
    </source>
</evidence>
<dbReference type="PATRIC" id="fig|47770.28.peg.1991"/>
<dbReference type="RefSeq" id="WP_060461766.1">
    <property type="nucleotide sequence ID" value="NZ_AP025162.1"/>
</dbReference>
<reference evidence="2 3" key="1">
    <citation type="journal article" date="2016" name="Microbiology (Mosc.)">
        <title>Comparison of Lactobacillus crispatus isolates from Lactobacillus-dominated vaginal microbiomes with isolates from microbiomes containing bacterial vaginosis-associated bacteria.</title>
        <authorList>
            <person name="Abdelmaksoud A.A."/>
            <person name="Koparde V.N."/>
            <person name="Sheth N.U."/>
            <person name="Serrano M.G."/>
            <person name="Glascock A.L."/>
            <person name="Fettweis J.M."/>
            <person name="Strauss Iii J.F."/>
            <person name="Buck G.A."/>
            <person name="Jefferson K.K."/>
        </authorList>
    </citation>
    <scope>NUCLEOTIDE SEQUENCE [LARGE SCALE GENOMIC DNA]</scope>
    <source>
        <strain evidence="2 3">VMC3</strain>
    </source>
</reference>
<name>A0A109DFZ0_9LACO</name>
<dbReference type="EMBL" id="LJGP01000007">
    <property type="protein sequence ID" value="KWU04662.1"/>
    <property type="molecule type" value="Genomic_DNA"/>
</dbReference>
<dbReference type="Pfam" id="PF04956">
    <property type="entry name" value="TrbC"/>
    <property type="match status" value="1"/>
</dbReference>